<proteinExistence type="inferred from homology"/>
<evidence type="ECO:0000256" key="5">
    <source>
        <dbReference type="ARBA" id="ARBA00023014"/>
    </source>
</evidence>
<dbReference type="SUPFAM" id="SSF142984">
    <property type="entry name" value="Nqo1 middle domain-like"/>
    <property type="match status" value="1"/>
</dbReference>
<evidence type="ECO:0000256" key="3">
    <source>
        <dbReference type="ARBA" id="ARBA00022723"/>
    </source>
</evidence>
<dbReference type="InterPro" id="IPR037225">
    <property type="entry name" value="Nuo51_FMN-bd_sf"/>
</dbReference>
<keyword evidence="5" id="KW-0411">Iron-sulfur</keyword>
<evidence type="ECO:0000256" key="4">
    <source>
        <dbReference type="ARBA" id="ARBA00023004"/>
    </source>
</evidence>
<accession>A0ABU3LHQ7</accession>
<dbReference type="InterPro" id="IPR036249">
    <property type="entry name" value="Thioredoxin-like_sf"/>
</dbReference>
<dbReference type="SMART" id="SM00928">
    <property type="entry name" value="NADH_4Fe-4S"/>
    <property type="match status" value="1"/>
</dbReference>
<dbReference type="SUPFAM" id="SSF142019">
    <property type="entry name" value="Nqo1 FMN-binding domain-like"/>
    <property type="match status" value="1"/>
</dbReference>
<comment type="caution">
    <text evidence="7">The sequence shown here is derived from an EMBL/GenBank/DDBJ whole genome shotgun (WGS) entry which is preliminary data.</text>
</comment>
<keyword evidence="3" id="KW-0479">Metal-binding</keyword>
<evidence type="ECO:0000256" key="2">
    <source>
        <dbReference type="ARBA" id="ARBA00022485"/>
    </source>
</evidence>
<dbReference type="SUPFAM" id="SSF140490">
    <property type="entry name" value="Nqo1C-terminal domain-like"/>
    <property type="match status" value="1"/>
</dbReference>
<evidence type="ECO:0000259" key="6">
    <source>
        <dbReference type="SMART" id="SM00928"/>
    </source>
</evidence>
<keyword evidence="8" id="KW-1185">Reference proteome</keyword>
<keyword evidence="4" id="KW-0408">Iron</keyword>
<evidence type="ECO:0000313" key="7">
    <source>
        <dbReference type="EMBL" id="MDT7833249.1"/>
    </source>
</evidence>
<dbReference type="EMBL" id="JAVTTO010000005">
    <property type="protein sequence ID" value="MDT7833249.1"/>
    <property type="molecule type" value="Genomic_DNA"/>
</dbReference>
<dbReference type="InterPro" id="IPR019575">
    <property type="entry name" value="Nuop51_4Fe4S-bd"/>
</dbReference>
<dbReference type="Pfam" id="PF01257">
    <property type="entry name" value="2Fe-2S_thioredx"/>
    <property type="match status" value="1"/>
</dbReference>
<dbReference type="Gene3D" id="1.20.1440.230">
    <property type="entry name" value="NADH-ubiquinone oxidoreductase 51kDa subunit, iron-sulphur binding domain"/>
    <property type="match status" value="1"/>
</dbReference>
<dbReference type="Pfam" id="PF01512">
    <property type="entry name" value="Complex1_51K"/>
    <property type="match status" value="1"/>
</dbReference>
<evidence type="ECO:0000313" key="8">
    <source>
        <dbReference type="Proteomes" id="UP001257277"/>
    </source>
</evidence>
<dbReference type="Gene3D" id="3.40.30.10">
    <property type="entry name" value="Glutaredoxin"/>
    <property type="match status" value="1"/>
</dbReference>
<dbReference type="Gene3D" id="3.10.20.600">
    <property type="match status" value="1"/>
</dbReference>
<keyword evidence="2" id="KW-0004">4Fe-4S</keyword>
<dbReference type="PROSITE" id="PS00645">
    <property type="entry name" value="COMPLEX1_51K_2"/>
    <property type="match status" value="1"/>
</dbReference>
<sequence>MANKNIRTLSYRKELEENLFENIADASQKSDSKEELQAISKRFMIDDSVVVGTSSFYDFTREENKNKKIHVCSGTACMVANTQHNLHKNLEKHFDESEIGHAACVGRCHSNGAFMFDDKTYNANTKESLDAIINTKEYQENSYQVSANTTAILTSQIGDISNFYALADQHKNDSQACIQQLKTSNLRGRGGAGFPFWFKLDAVIKENSDQKYIVCNADEGDPGAYSDMYLMEHQPHKVLFGMYMAGLIVGANTGVLYIRGEYPDSIRIVNDAILALKEKNLVNGFTFKIIRGQGSYVCGEETALLSSIEGLRPEVRVRPPYPAQYGLYGKPTVLSNVETFANVHWILENGGEAYASLGTKQSTGTKLVSLDSLFNTPGMYEIEMGTPLQTIFEDFGGGFKSEVKGLQIGGPLGGIVPMHKIPELTLDFESLGTNGFLLGHASFVSIPIDFPMVKFLEHLMEFTADESCGKCYPCRIGSHRGMEMLQKAQNSDYKIDRQLFDDLLETLEIGSLCALGGGVPLPVKNALQYFQEELNEYFINN</sequence>
<gene>
    <name evidence="7" type="ORF">RQM59_12700</name>
</gene>
<dbReference type="InterPro" id="IPR037207">
    <property type="entry name" value="Nuop51_4Fe4S-bd_sf"/>
</dbReference>
<dbReference type="RefSeq" id="WP_349242503.1">
    <property type="nucleotide sequence ID" value="NZ_JAVTTO010000005.1"/>
</dbReference>
<organism evidence="7 8">
    <name type="scientific">Asprobacillus argus</name>
    <dbReference type="NCBI Taxonomy" id="3076534"/>
    <lineage>
        <taxon>Bacteria</taxon>
        <taxon>Pseudomonadati</taxon>
        <taxon>Bacteroidota</taxon>
        <taxon>Flavobacteriia</taxon>
        <taxon>Flavobacteriales</taxon>
        <taxon>Flavobacteriaceae</taxon>
        <taxon>Asprobacillus</taxon>
    </lineage>
</organism>
<dbReference type="Gene3D" id="3.40.50.11540">
    <property type="entry name" value="NADH-ubiquinone oxidoreductase 51kDa subunit"/>
    <property type="match status" value="1"/>
</dbReference>
<dbReference type="SUPFAM" id="SSF52833">
    <property type="entry name" value="Thioredoxin-like"/>
    <property type="match status" value="1"/>
</dbReference>
<dbReference type="InterPro" id="IPR011538">
    <property type="entry name" value="Nuo51_FMN-bd"/>
</dbReference>
<dbReference type="Proteomes" id="UP001257277">
    <property type="component" value="Unassembled WGS sequence"/>
</dbReference>
<protein>
    <submittedName>
        <fullName evidence="7">NADH-ubiquinone oxidoreductase-F iron-sulfur binding region domain-containing protein</fullName>
    </submittedName>
</protein>
<dbReference type="PANTHER" id="PTHR43578:SF3">
    <property type="entry name" value="NADH-QUINONE OXIDOREDUCTASE SUBUNIT F"/>
    <property type="match status" value="1"/>
</dbReference>
<feature type="domain" description="NADH-ubiquinone oxidoreductase 51kDa subunit iron-sulphur binding" evidence="6">
    <location>
        <begin position="453"/>
        <end position="493"/>
    </location>
</feature>
<reference evidence="7 8" key="1">
    <citation type="submission" date="2023-09" db="EMBL/GenBank/DDBJ databases">
        <title>Novel taxa isolated from Blanes Bay.</title>
        <authorList>
            <person name="Rey-Velasco X."/>
            <person name="Lucena T."/>
        </authorList>
    </citation>
    <scope>NUCLEOTIDE SEQUENCE [LARGE SCALE GENOMIC DNA]</scope>
    <source>
        <strain evidence="7 8">S356</strain>
    </source>
</reference>
<dbReference type="Pfam" id="PF10589">
    <property type="entry name" value="NADH_4Fe-4S"/>
    <property type="match status" value="1"/>
</dbReference>
<evidence type="ECO:0000256" key="1">
    <source>
        <dbReference type="ARBA" id="ARBA00007523"/>
    </source>
</evidence>
<dbReference type="PANTHER" id="PTHR43578">
    <property type="entry name" value="NADH-QUINONE OXIDOREDUCTASE SUBUNIT F"/>
    <property type="match status" value="1"/>
</dbReference>
<comment type="similarity">
    <text evidence="1">Belongs to the complex I 51 kDa subunit family.</text>
</comment>
<name>A0ABU3LHQ7_9FLAO</name>
<dbReference type="InterPro" id="IPR001949">
    <property type="entry name" value="NADH-UbQ_OxRdtase_51kDa_CS"/>
</dbReference>